<keyword evidence="3" id="KW-1185">Reference proteome</keyword>
<name>A0A5N7ANM1_9EURO</name>
<evidence type="ECO:0000259" key="1">
    <source>
        <dbReference type="Pfam" id="PF00394"/>
    </source>
</evidence>
<dbReference type="Pfam" id="PF00394">
    <property type="entry name" value="Cu-oxidase"/>
    <property type="match status" value="1"/>
</dbReference>
<dbReference type="Gene3D" id="2.60.40.420">
    <property type="entry name" value="Cupredoxins - blue copper proteins"/>
    <property type="match status" value="1"/>
</dbReference>
<organism evidence="2 3">
    <name type="scientific">Aspergillus bertholletiae</name>
    <dbReference type="NCBI Taxonomy" id="1226010"/>
    <lineage>
        <taxon>Eukaryota</taxon>
        <taxon>Fungi</taxon>
        <taxon>Dikarya</taxon>
        <taxon>Ascomycota</taxon>
        <taxon>Pezizomycotina</taxon>
        <taxon>Eurotiomycetes</taxon>
        <taxon>Eurotiomycetidae</taxon>
        <taxon>Eurotiales</taxon>
        <taxon>Aspergillaceae</taxon>
        <taxon>Aspergillus</taxon>
        <taxon>Aspergillus subgen. Circumdati</taxon>
    </lineage>
</organism>
<feature type="domain" description="Plastocyanin-like" evidence="1">
    <location>
        <begin position="33"/>
        <end position="95"/>
    </location>
</feature>
<dbReference type="InterPro" id="IPR001117">
    <property type="entry name" value="Cu-oxidase_2nd"/>
</dbReference>
<dbReference type="EMBL" id="ML736439">
    <property type="protein sequence ID" value="KAE8371313.1"/>
    <property type="molecule type" value="Genomic_DNA"/>
</dbReference>
<sequence>MIIHDPTVDEYNKDLNVLALNDRSYRIFNEMYMNQIRTARPLTVNSGLINMANTWANSDGDTVGQMFKTESAPGQKSRVRLVDAAMHAHFRFSINKS</sequence>
<protein>
    <recommendedName>
        <fullName evidence="1">Plastocyanin-like domain-containing protein</fullName>
    </recommendedName>
</protein>
<dbReference type="InterPro" id="IPR008972">
    <property type="entry name" value="Cupredoxin"/>
</dbReference>
<evidence type="ECO:0000313" key="2">
    <source>
        <dbReference type="EMBL" id="KAE8371313.1"/>
    </source>
</evidence>
<dbReference type="SUPFAM" id="SSF49503">
    <property type="entry name" value="Cupredoxins"/>
    <property type="match status" value="1"/>
</dbReference>
<evidence type="ECO:0000313" key="3">
    <source>
        <dbReference type="Proteomes" id="UP000326198"/>
    </source>
</evidence>
<reference evidence="2 3" key="1">
    <citation type="submission" date="2019-04" db="EMBL/GenBank/DDBJ databases">
        <title>Friends and foes A comparative genomics studyof 23 Aspergillus species from section Flavi.</title>
        <authorList>
            <consortium name="DOE Joint Genome Institute"/>
            <person name="Kjaerbolling I."/>
            <person name="Vesth T."/>
            <person name="Frisvad J.C."/>
            <person name="Nybo J.L."/>
            <person name="Theobald S."/>
            <person name="Kildgaard S."/>
            <person name="Isbrandt T."/>
            <person name="Kuo A."/>
            <person name="Sato A."/>
            <person name="Lyhne E.K."/>
            <person name="Kogle M.E."/>
            <person name="Wiebenga A."/>
            <person name="Kun R.S."/>
            <person name="Lubbers R.J."/>
            <person name="Makela M.R."/>
            <person name="Barry K."/>
            <person name="Chovatia M."/>
            <person name="Clum A."/>
            <person name="Daum C."/>
            <person name="Haridas S."/>
            <person name="He G."/>
            <person name="LaButti K."/>
            <person name="Lipzen A."/>
            <person name="Mondo S."/>
            <person name="Riley R."/>
            <person name="Salamov A."/>
            <person name="Simmons B.A."/>
            <person name="Magnuson J.K."/>
            <person name="Henrissat B."/>
            <person name="Mortensen U.H."/>
            <person name="Larsen T.O."/>
            <person name="Devries R.P."/>
            <person name="Grigoriev I.V."/>
            <person name="Machida M."/>
            <person name="Baker S.E."/>
            <person name="Andersen M.R."/>
        </authorList>
    </citation>
    <scope>NUCLEOTIDE SEQUENCE [LARGE SCALE GENOMIC DNA]</scope>
    <source>
        <strain evidence="2 3">IBT 29228</strain>
    </source>
</reference>
<proteinExistence type="predicted"/>
<gene>
    <name evidence="2" type="ORF">BDV26DRAFT_276359</name>
</gene>
<dbReference type="Proteomes" id="UP000326198">
    <property type="component" value="Unassembled WGS sequence"/>
</dbReference>
<dbReference type="AlphaFoldDB" id="A0A5N7ANM1"/>
<accession>A0A5N7ANM1</accession>